<accession>A0A167GFT9</accession>
<gene>
    <name evidence="9" type="ORF">I596_471</name>
</gene>
<dbReference type="PANTHER" id="PTHR10188">
    <property type="entry name" value="L-ASPARAGINASE"/>
    <property type="match status" value="1"/>
</dbReference>
<name>A0A167GFT9_9GAMM</name>
<evidence type="ECO:0000313" key="9">
    <source>
        <dbReference type="EMBL" id="ANB16508.1"/>
    </source>
</evidence>
<dbReference type="SUPFAM" id="SSF56235">
    <property type="entry name" value="N-terminal nucleophile aminohydrolases (Ntn hydrolases)"/>
    <property type="match status" value="1"/>
</dbReference>
<dbReference type="FunFam" id="3.60.20.30:FF:000001">
    <property type="entry name" value="Isoaspartyl peptidase/L-asparaginase"/>
    <property type="match status" value="1"/>
</dbReference>
<protein>
    <recommendedName>
        <fullName evidence="4">Isoaspartyl peptidase</fullName>
    </recommendedName>
</protein>
<evidence type="ECO:0000256" key="5">
    <source>
        <dbReference type="PIRSR" id="PIRSR600246-1"/>
    </source>
</evidence>
<dbReference type="PATRIC" id="fig|1300342.3.peg.460"/>
<feature type="signal peptide" evidence="8">
    <location>
        <begin position="1"/>
        <end position="19"/>
    </location>
</feature>
<evidence type="ECO:0000313" key="10">
    <source>
        <dbReference type="Proteomes" id="UP000076830"/>
    </source>
</evidence>
<dbReference type="AlphaFoldDB" id="A0A167GFT9"/>
<dbReference type="InterPro" id="IPR000246">
    <property type="entry name" value="Peptidase_T2"/>
</dbReference>
<dbReference type="GO" id="GO:0006508">
    <property type="term" value="P:proteolysis"/>
    <property type="evidence" value="ECO:0007669"/>
    <property type="project" value="UniProtKB-KW"/>
</dbReference>
<evidence type="ECO:0000256" key="2">
    <source>
        <dbReference type="ARBA" id="ARBA00022801"/>
    </source>
</evidence>
<dbReference type="GO" id="GO:0008233">
    <property type="term" value="F:peptidase activity"/>
    <property type="evidence" value="ECO:0007669"/>
    <property type="project" value="UniProtKB-KW"/>
</dbReference>
<keyword evidence="10" id="KW-1185">Reference proteome</keyword>
<dbReference type="Gene3D" id="3.60.20.30">
    <property type="entry name" value="(Glycosyl)asparaginase"/>
    <property type="match status" value="1"/>
</dbReference>
<dbReference type="CDD" id="cd04701">
    <property type="entry name" value="Asparaginase_2"/>
    <property type="match status" value="1"/>
</dbReference>
<dbReference type="STRING" id="1300342.I596_471"/>
<dbReference type="EMBL" id="CP015249">
    <property type="protein sequence ID" value="ANB16508.1"/>
    <property type="molecule type" value="Genomic_DNA"/>
</dbReference>
<evidence type="ECO:0000256" key="1">
    <source>
        <dbReference type="ARBA" id="ARBA00022670"/>
    </source>
</evidence>
<feature type="binding site" evidence="6">
    <location>
        <begin position="225"/>
        <end position="228"/>
    </location>
    <ligand>
        <name>substrate</name>
    </ligand>
</feature>
<keyword evidence="3" id="KW-0068">Autocatalytic cleavage</keyword>
<evidence type="ECO:0000256" key="4">
    <source>
        <dbReference type="ARBA" id="ARBA00069124"/>
    </source>
</evidence>
<dbReference type="Pfam" id="PF01112">
    <property type="entry name" value="Asparaginase_2"/>
    <property type="match status" value="1"/>
</dbReference>
<keyword evidence="1" id="KW-0645">Protease</keyword>
<organism evidence="9 10">
    <name type="scientific">Dokdonella koreensis DS-123</name>
    <dbReference type="NCBI Taxonomy" id="1300342"/>
    <lineage>
        <taxon>Bacteria</taxon>
        <taxon>Pseudomonadati</taxon>
        <taxon>Pseudomonadota</taxon>
        <taxon>Gammaproteobacteria</taxon>
        <taxon>Lysobacterales</taxon>
        <taxon>Rhodanobacteraceae</taxon>
        <taxon>Dokdonella</taxon>
    </lineage>
</organism>
<dbReference type="Proteomes" id="UP000076830">
    <property type="component" value="Chromosome"/>
</dbReference>
<evidence type="ECO:0000256" key="3">
    <source>
        <dbReference type="ARBA" id="ARBA00022813"/>
    </source>
</evidence>
<proteinExistence type="predicted"/>
<dbReference type="InterPro" id="IPR029055">
    <property type="entry name" value="Ntn_hydrolases_N"/>
</dbReference>
<sequence>MIVRLLLWMMLMTAATADAARPAKPVLLIHGGAGVIRSTLTPQVEQAVRADLARALDAGYAVLEAGGSALDAVARAVVVLEDSPHFNAGKGAVFTHEGRNELDASIMDGATRRAGAVAGVRHVRNPVLLARAVMDKSPHVLLIGEGAEAFGRTVGGIDFVEPAYFHTDERWRQLQEALQKEAAGQSSSLGRAIHYGTVGAVALDSHGRLAAATSTGGMTNKRWGRVGDSPIIGAGTYADARCAVSATGWGEFFIRATVARDICARVEYGRQPLLKAARAVVMDTIPALGGDGGVIAVDADGNFTLPFNTDGMYRGWVGRDGKAHVAILADED</sequence>
<feature type="binding site" evidence="6">
    <location>
        <begin position="247"/>
        <end position="250"/>
    </location>
    <ligand>
        <name>substrate</name>
    </ligand>
</feature>
<dbReference type="PANTHER" id="PTHR10188:SF6">
    <property type="entry name" value="N(4)-(BETA-N-ACETYLGLUCOSAMINYL)-L-ASPARAGINASE"/>
    <property type="match status" value="1"/>
</dbReference>
<feature type="site" description="Cleavage; by autolysis" evidence="7">
    <location>
        <begin position="196"/>
        <end position="197"/>
    </location>
</feature>
<reference evidence="9 10" key="1">
    <citation type="submission" date="2016-04" db="EMBL/GenBank/DDBJ databases">
        <title>Complete genome sequence of Dokdonella koreensis DS-123T.</title>
        <authorList>
            <person name="Kim J.F."/>
            <person name="Lee H."/>
            <person name="Kwak M.-J."/>
        </authorList>
    </citation>
    <scope>NUCLEOTIDE SEQUENCE [LARGE SCALE GENOMIC DNA]</scope>
    <source>
        <strain evidence="9 10">DS-123</strain>
    </source>
</reference>
<evidence type="ECO:0000256" key="6">
    <source>
        <dbReference type="PIRSR" id="PIRSR600246-2"/>
    </source>
</evidence>
<feature type="chain" id="PRO_5007886825" description="Isoaspartyl peptidase" evidence="8">
    <location>
        <begin position="20"/>
        <end position="332"/>
    </location>
</feature>
<evidence type="ECO:0000256" key="7">
    <source>
        <dbReference type="PIRSR" id="PIRSR600246-3"/>
    </source>
</evidence>
<feature type="active site" description="Nucleophile" evidence="5">
    <location>
        <position position="197"/>
    </location>
</feature>
<evidence type="ECO:0000256" key="8">
    <source>
        <dbReference type="SAM" id="SignalP"/>
    </source>
</evidence>
<dbReference type="KEGG" id="dko:I596_471"/>
<keyword evidence="2" id="KW-0378">Hydrolase</keyword>
<keyword evidence="8" id="KW-0732">Signal</keyword>
<dbReference type="GO" id="GO:0016811">
    <property type="term" value="F:hydrolase activity, acting on carbon-nitrogen (but not peptide) bonds, in linear amides"/>
    <property type="evidence" value="ECO:0007669"/>
    <property type="project" value="UniProtKB-ARBA"/>
</dbReference>